<protein>
    <submittedName>
        <fullName evidence="1">Uncharacterized protein</fullName>
    </submittedName>
</protein>
<organism evidence="1 2">
    <name type="scientific">Elysia crispata</name>
    <name type="common">lettuce slug</name>
    <dbReference type="NCBI Taxonomy" id="231223"/>
    <lineage>
        <taxon>Eukaryota</taxon>
        <taxon>Metazoa</taxon>
        <taxon>Spiralia</taxon>
        <taxon>Lophotrochozoa</taxon>
        <taxon>Mollusca</taxon>
        <taxon>Gastropoda</taxon>
        <taxon>Heterobranchia</taxon>
        <taxon>Euthyneura</taxon>
        <taxon>Panpulmonata</taxon>
        <taxon>Sacoglossa</taxon>
        <taxon>Placobranchoidea</taxon>
        <taxon>Plakobranchidae</taxon>
        <taxon>Elysia</taxon>
    </lineage>
</organism>
<evidence type="ECO:0000313" key="2">
    <source>
        <dbReference type="Proteomes" id="UP001283361"/>
    </source>
</evidence>
<comment type="caution">
    <text evidence="1">The sequence shown here is derived from an EMBL/GenBank/DDBJ whole genome shotgun (WGS) entry which is preliminary data.</text>
</comment>
<dbReference type="EMBL" id="JAWDGP010001678">
    <property type="protein sequence ID" value="KAK3789369.1"/>
    <property type="molecule type" value="Genomic_DNA"/>
</dbReference>
<keyword evidence="2" id="KW-1185">Reference proteome</keyword>
<evidence type="ECO:0000313" key="1">
    <source>
        <dbReference type="EMBL" id="KAK3789369.1"/>
    </source>
</evidence>
<gene>
    <name evidence="1" type="ORF">RRG08_001756</name>
</gene>
<dbReference type="AlphaFoldDB" id="A0AAE1AK92"/>
<accession>A0AAE1AK92</accession>
<proteinExistence type="predicted"/>
<reference evidence="1" key="1">
    <citation type="journal article" date="2023" name="G3 (Bethesda)">
        <title>A reference genome for the long-term kleptoplast-retaining sea slug Elysia crispata morphotype clarki.</title>
        <authorList>
            <person name="Eastman K.E."/>
            <person name="Pendleton A.L."/>
            <person name="Shaikh M.A."/>
            <person name="Suttiyut T."/>
            <person name="Ogas R."/>
            <person name="Tomko P."/>
            <person name="Gavelis G."/>
            <person name="Widhalm J.R."/>
            <person name="Wisecaver J.H."/>
        </authorList>
    </citation>
    <scope>NUCLEOTIDE SEQUENCE</scope>
    <source>
        <strain evidence="1">ECLA1</strain>
    </source>
</reference>
<name>A0AAE1AK92_9GAST</name>
<sequence>MFRSQLCKRGFSYPEKKVRLQAGIFTRSHFLLSSLAIHTEKSTEVFSFFLPWPHRQESPRLRKTKPQKELDISGDKARNRIFNVSRLSCVGGSHRKKVLR</sequence>
<dbReference type="Proteomes" id="UP001283361">
    <property type="component" value="Unassembled WGS sequence"/>
</dbReference>